<keyword evidence="1" id="KW-0472">Membrane</keyword>
<dbReference type="Proteomes" id="UP000813824">
    <property type="component" value="Unassembled WGS sequence"/>
</dbReference>
<keyword evidence="3" id="KW-1185">Reference proteome</keyword>
<gene>
    <name evidence="2" type="ORF">BXZ70DRAFT_1006039</name>
</gene>
<reference evidence="2" key="1">
    <citation type="journal article" date="2021" name="New Phytol.">
        <title>Evolutionary innovations through gain and loss of genes in the ectomycorrhizal Boletales.</title>
        <authorList>
            <person name="Wu G."/>
            <person name="Miyauchi S."/>
            <person name="Morin E."/>
            <person name="Kuo A."/>
            <person name="Drula E."/>
            <person name="Varga T."/>
            <person name="Kohler A."/>
            <person name="Feng B."/>
            <person name="Cao Y."/>
            <person name="Lipzen A."/>
            <person name="Daum C."/>
            <person name="Hundley H."/>
            <person name="Pangilinan J."/>
            <person name="Johnson J."/>
            <person name="Barry K."/>
            <person name="LaButti K."/>
            <person name="Ng V."/>
            <person name="Ahrendt S."/>
            <person name="Min B."/>
            <person name="Choi I.G."/>
            <person name="Park H."/>
            <person name="Plett J.M."/>
            <person name="Magnuson J."/>
            <person name="Spatafora J.W."/>
            <person name="Nagy L.G."/>
            <person name="Henrissat B."/>
            <person name="Grigoriev I.V."/>
            <person name="Yang Z.L."/>
            <person name="Xu J."/>
            <person name="Martin F.M."/>
        </authorList>
    </citation>
    <scope>NUCLEOTIDE SEQUENCE</scope>
    <source>
        <strain evidence="2">KKN 215</strain>
    </source>
</reference>
<keyword evidence="1" id="KW-1133">Transmembrane helix</keyword>
<dbReference type="EMBL" id="JAEVFJ010000008">
    <property type="protein sequence ID" value="KAH8102848.1"/>
    <property type="molecule type" value="Genomic_DNA"/>
</dbReference>
<dbReference type="AlphaFoldDB" id="A0A8K0XRY7"/>
<name>A0A8K0XRY7_9AGAR</name>
<evidence type="ECO:0008006" key="4">
    <source>
        <dbReference type="Google" id="ProtNLM"/>
    </source>
</evidence>
<organism evidence="2 3">
    <name type="scientific">Cristinia sonorae</name>
    <dbReference type="NCBI Taxonomy" id="1940300"/>
    <lineage>
        <taxon>Eukaryota</taxon>
        <taxon>Fungi</taxon>
        <taxon>Dikarya</taxon>
        <taxon>Basidiomycota</taxon>
        <taxon>Agaricomycotina</taxon>
        <taxon>Agaricomycetes</taxon>
        <taxon>Agaricomycetidae</taxon>
        <taxon>Agaricales</taxon>
        <taxon>Pleurotineae</taxon>
        <taxon>Stephanosporaceae</taxon>
        <taxon>Cristinia</taxon>
    </lineage>
</organism>
<keyword evidence="1" id="KW-0812">Transmembrane</keyword>
<proteinExistence type="predicted"/>
<evidence type="ECO:0000313" key="2">
    <source>
        <dbReference type="EMBL" id="KAH8102848.1"/>
    </source>
</evidence>
<feature type="transmembrane region" description="Helical" evidence="1">
    <location>
        <begin position="31"/>
        <end position="53"/>
    </location>
</feature>
<dbReference type="PANTHER" id="PTHR39476">
    <property type="entry name" value="NADH:UBIQUINONE OXIDOREDUCTASE 6.6KD SUBUNIT"/>
    <property type="match status" value="1"/>
</dbReference>
<dbReference type="PANTHER" id="PTHR39476:SF1">
    <property type="entry name" value="NADH DEHYDROGENASE [UBIQUINONE] 1 BETA SUBCOMPLEX SUBUNIT 4"/>
    <property type="match status" value="1"/>
</dbReference>
<evidence type="ECO:0000256" key="1">
    <source>
        <dbReference type="SAM" id="Phobius"/>
    </source>
</evidence>
<sequence>MAAGEFGCVKPDAAIERHNNMRENVYKHFRFTPRAAVTSIIGLVAFPLAIYAVTSSTDLRWNWVAKRKDETLKA</sequence>
<accession>A0A8K0XRY7</accession>
<protein>
    <recommendedName>
        <fullName evidence="4">NADH dehydrogenase [ubiquinone] 1 beta subcomplex subunit 4</fullName>
    </recommendedName>
</protein>
<dbReference type="OrthoDB" id="15108at2759"/>
<comment type="caution">
    <text evidence="2">The sequence shown here is derived from an EMBL/GenBank/DDBJ whole genome shotgun (WGS) entry which is preliminary data.</text>
</comment>
<evidence type="ECO:0000313" key="3">
    <source>
        <dbReference type="Proteomes" id="UP000813824"/>
    </source>
</evidence>